<feature type="transmembrane region" description="Helical" evidence="1">
    <location>
        <begin position="12"/>
        <end position="34"/>
    </location>
</feature>
<comment type="caution">
    <text evidence="2">The sequence shown here is derived from an EMBL/GenBank/DDBJ whole genome shotgun (WGS) entry which is preliminary data.</text>
</comment>
<gene>
    <name evidence="2" type="ORF">ABT39_MTgene2007</name>
</gene>
<evidence type="ECO:0000313" key="2">
    <source>
        <dbReference type="EMBL" id="KUM46201.1"/>
    </source>
</evidence>
<sequence length="72" mass="8198">MGIVALLHHFRMYVLISIIPYPTIFSISIGRRGLVLTLEGKVQLDIYIYIGFFRMPAWSTLTLNDVGQASIR</sequence>
<protein>
    <submittedName>
        <fullName evidence="2">Uncharacterized protein</fullName>
    </submittedName>
</protein>
<geneLocation type="mitochondrion" evidence="2"/>
<name>A0A101LVQ3_PICGL</name>
<reference evidence="2" key="1">
    <citation type="journal article" date="2015" name="Genome Biol. Evol.">
        <title>Organellar Genomes of White Spruce (Picea glauca): Assembly and Annotation.</title>
        <authorList>
            <person name="Jackman S.D."/>
            <person name="Warren R.L."/>
            <person name="Gibb E.A."/>
            <person name="Vandervalk B.P."/>
            <person name="Mohamadi H."/>
            <person name="Chu J."/>
            <person name="Raymond A."/>
            <person name="Pleasance S."/>
            <person name="Coope R."/>
            <person name="Wildung M.R."/>
            <person name="Ritland C.E."/>
            <person name="Bousquet J."/>
            <person name="Jones S.J."/>
            <person name="Bohlmann J."/>
            <person name="Birol I."/>
        </authorList>
    </citation>
    <scope>NUCLEOTIDE SEQUENCE [LARGE SCALE GENOMIC DNA]</scope>
    <source>
        <tissue evidence="2">Flushing bud</tissue>
    </source>
</reference>
<keyword evidence="1" id="KW-0812">Transmembrane</keyword>
<accession>A0A101LVQ3</accession>
<dbReference type="AlphaFoldDB" id="A0A101LVQ3"/>
<dbReference type="EMBL" id="LKAM01000013">
    <property type="protein sequence ID" value="KUM46201.1"/>
    <property type="molecule type" value="Genomic_DNA"/>
</dbReference>
<evidence type="ECO:0000256" key="1">
    <source>
        <dbReference type="SAM" id="Phobius"/>
    </source>
</evidence>
<keyword evidence="2" id="KW-0496">Mitochondrion</keyword>
<keyword evidence="1" id="KW-0472">Membrane</keyword>
<proteinExistence type="predicted"/>
<organism evidence="2">
    <name type="scientific">Picea glauca</name>
    <name type="common">White spruce</name>
    <name type="synonym">Pinus glauca</name>
    <dbReference type="NCBI Taxonomy" id="3330"/>
    <lineage>
        <taxon>Eukaryota</taxon>
        <taxon>Viridiplantae</taxon>
        <taxon>Streptophyta</taxon>
        <taxon>Embryophyta</taxon>
        <taxon>Tracheophyta</taxon>
        <taxon>Spermatophyta</taxon>
        <taxon>Pinopsida</taxon>
        <taxon>Pinidae</taxon>
        <taxon>Conifers I</taxon>
        <taxon>Pinales</taxon>
        <taxon>Pinaceae</taxon>
        <taxon>Picea</taxon>
    </lineage>
</organism>
<keyword evidence="1" id="KW-1133">Transmembrane helix</keyword>